<evidence type="ECO:0000256" key="4">
    <source>
        <dbReference type="ARBA" id="ARBA00022729"/>
    </source>
</evidence>
<evidence type="ECO:0000259" key="12">
    <source>
        <dbReference type="PROSITE" id="PS50259"/>
    </source>
</evidence>
<dbReference type="PROSITE" id="PS50259">
    <property type="entry name" value="G_PROTEIN_RECEP_F3_4"/>
    <property type="match status" value="1"/>
</dbReference>
<reference evidence="13" key="3">
    <citation type="submission" date="2025-09" db="UniProtKB">
        <authorList>
            <consortium name="Ensembl"/>
        </authorList>
    </citation>
    <scope>IDENTIFICATION</scope>
</reference>
<dbReference type="InterPro" id="IPR017978">
    <property type="entry name" value="GPCR_3_C"/>
</dbReference>
<keyword evidence="6" id="KW-0297">G-protein coupled receptor</keyword>
<protein>
    <submittedName>
        <fullName evidence="13">Extracellular calcium-sensing receptor-like</fullName>
    </submittedName>
</protein>
<feature type="transmembrane region" description="Helical" evidence="11">
    <location>
        <begin position="763"/>
        <end position="784"/>
    </location>
</feature>
<evidence type="ECO:0000313" key="13">
    <source>
        <dbReference type="Ensembl" id="ENSMZEP00005003347.1"/>
    </source>
</evidence>
<dbReference type="PROSITE" id="PS00981">
    <property type="entry name" value="G_PROTEIN_RECEP_F3_3"/>
    <property type="match status" value="1"/>
</dbReference>
<keyword evidence="4" id="KW-0732">Signal</keyword>
<accession>A0A3P9B0W1</accession>
<reference evidence="13 14" key="1">
    <citation type="journal article" date="2014" name="Nature">
        <title>The genomic substrate for adaptive radiation in African cichlid fish.</title>
        <authorList>
            <person name="Brawand D."/>
            <person name="Wagner C.E."/>
            <person name="Li Y.I."/>
            <person name="Malinsky M."/>
            <person name="Keller I."/>
            <person name="Fan S."/>
            <person name="Simakov O."/>
            <person name="Ng A.Y."/>
            <person name="Lim Z.W."/>
            <person name="Bezault E."/>
            <person name="Turner-Maier J."/>
            <person name="Johnson J."/>
            <person name="Alcazar R."/>
            <person name="Noh H.J."/>
            <person name="Russell P."/>
            <person name="Aken B."/>
            <person name="Alfoldi J."/>
            <person name="Amemiya C."/>
            <person name="Azzouzi N."/>
            <person name="Baroiller J.F."/>
            <person name="Barloy-Hubler F."/>
            <person name="Berlin A."/>
            <person name="Bloomquist R."/>
            <person name="Carleton K.L."/>
            <person name="Conte M.A."/>
            <person name="D'Cotta H."/>
            <person name="Eshel O."/>
            <person name="Gaffney L."/>
            <person name="Galibert F."/>
            <person name="Gante H.F."/>
            <person name="Gnerre S."/>
            <person name="Greuter L."/>
            <person name="Guyon R."/>
            <person name="Haddad N.S."/>
            <person name="Haerty W."/>
            <person name="Harris R.M."/>
            <person name="Hofmann H.A."/>
            <person name="Hourlier T."/>
            <person name="Hulata G."/>
            <person name="Jaffe D.B."/>
            <person name="Lara M."/>
            <person name="Lee A.P."/>
            <person name="MacCallum I."/>
            <person name="Mwaiko S."/>
            <person name="Nikaido M."/>
            <person name="Nishihara H."/>
            <person name="Ozouf-Costaz C."/>
            <person name="Penman D.J."/>
            <person name="Przybylski D."/>
            <person name="Rakotomanga M."/>
            <person name="Renn S.C.P."/>
            <person name="Ribeiro F.J."/>
            <person name="Ron M."/>
            <person name="Salzburger W."/>
            <person name="Sanchez-Pulido L."/>
            <person name="Santos M.E."/>
            <person name="Searle S."/>
            <person name="Sharpe T."/>
            <person name="Swofford R."/>
            <person name="Tan F.J."/>
            <person name="Williams L."/>
            <person name="Young S."/>
            <person name="Yin S."/>
            <person name="Okada N."/>
            <person name="Kocher T.D."/>
            <person name="Miska E.A."/>
            <person name="Lander E.S."/>
            <person name="Venkatesh B."/>
            <person name="Fernald R.D."/>
            <person name="Meyer A."/>
            <person name="Ponting C.P."/>
            <person name="Streelman J.T."/>
            <person name="Lindblad-Toh K."/>
            <person name="Seehausen O."/>
            <person name="Di Palma F."/>
        </authorList>
    </citation>
    <scope>NUCLEOTIDE SEQUENCE</scope>
</reference>
<dbReference type="GeneTree" id="ENSGT00940000166814"/>
<evidence type="ECO:0000256" key="6">
    <source>
        <dbReference type="ARBA" id="ARBA00023040"/>
    </source>
</evidence>
<evidence type="ECO:0000256" key="2">
    <source>
        <dbReference type="ARBA" id="ARBA00022475"/>
    </source>
</evidence>
<dbReference type="PRINTS" id="PR00248">
    <property type="entry name" value="GPCRMGR"/>
</dbReference>
<evidence type="ECO:0000256" key="5">
    <source>
        <dbReference type="ARBA" id="ARBA00022989"/>
    </source>
</evidence>
<dbReference type="InterPro" id="IPR017979">
    <property type="entry name" value="GPCR_3_CS"/>
</dbReference>
<evidence type="ECO:0000256" key="11">
    <source>
        <dbReference type="SAM" id="Phobius"/>
    </source>
</evidence>
<organism evidence="13 14">
    <name type="scientific">Maylandia zebra</name>
    <name type="common">zebra mbuna</name>
    <dbReference type="NCBI Taxonomy" id="106582"/>
    <lineage>
        <taxon>Eukaryota</taxon>
        <taxon>Metazoa</taxon>
        <taxon>Chordata</taxon>
        <taxon>Craniata</taxon>
        <taxon>Vertebrata</taxon>
        <taxon>Euteleostomi</taxon>
        <taxon>Actinopterygii</taxon>
        <taxon>Neopterygii</taxon>
        <taxon>Teleostei</taxon>
        <taxon>Neoteleostei</taxon>
        <taxon>Acanthomorphata</taxon>
        <taxon>Ovalentaria</taxon>
        <taxon>Cichlomorphae</taxon>
        <taxon>Cichliformes</taxon>
        <taxon>Cichlidae</taxon>
        <taxon>African cichlids</taxon>
        <taxon>Pseudocrenilabrinae</taxon>
        <taxon>Haplochromini</taxon>
        <taxon>Maylandia</taxon>
        <taxon>Maylandia zebra complex</taxon>
    </lineage>
</organism>
<evidence type="ECO:0000256" key="7">
    <source>
        <dbReference type="ARBA" id="ARBA00023136"/>
    </source>
</evidence>
<dbReference type="SUPFAM" id="SSF53822">
    <property type="entry name" value="Periplasmic binding protein-like I"/>
    <property type="match status" value="1"/>
</dbReference>
<evidence type="ECO:0000256" key="8">
    <source>
        <dbReference type="ARBA" id="ARBA00023170"/>
    </source>
</evidence>
<dbReference type="InterPro" id="IPR011500">
    <property type="entry name" value="GPCR_3_9-Cys_dom"/>
</dbReference>
<dbReference type="PANTHER" id="PTHR24061:SF579">
    <property type="entry name" value="OLFACTORY RECEPTOR C FAMILY, U1"/>
    <property type="match status" value="1"/>
</dbReference>
<comment type="subcellular location">
    <subcellularLocation>
        <location evidence="1">Cell membrane</location>
        <topology evidence="1">Multi-pass membrane protein</topology>
    </subcellularLocation>
</comment>
<dbReference type="InterPro" id="IPR038550">
    <property type="entry name" value="GPCR_3_9-Cys_sf"/>
</dbReference>
<feature type="transmembrane region" description="Helical" evidence="11">
    <location>
        <begin position="828"/>
        <end position="852"/>
    </location>
</feature>
<evidence type="ECO:0000313" key="14">
    <source>
        <dbReference type="Proteomes" id="UP000265160"/>
    </source>
</evidence>
<dbReference type="FunFam" id="3.40.50.2300:FF:000016">
    <property type="entry name" value="Taste 1 receptor member 2"/>
    <property type="match status" value="1"/>
</dbReference>
<keyword evidence="3 11" id="KW-0812">Transmembrane</keyword>
<feature type="transmembrane region" description="Helical" evidence="11">
    <location>
        <begin position="637"/>
        <end position="658"/>
    </location>
</feature>
<keyword evidence="10" id="KW-0807">Transducer</keyword>
<dbReference type="Pfam" id="PF00003">
    <property type="entry name" value="7tm_3"/>
    <property type="match status" value="1"/>
</dbReference>
<feature type="domain" description="G-protein coupled receptors family 3 profile" evidence="12">
    <location>
        <begin position="600"/>
        <end position="866"/>
    </location>
</feature>
<evidence type="ECO:0000256" key="1">
    <source>
        <dbReference type="ARBA" id="ARBA00004651"/>
    </source>
</evidence>
<dbReference type="AlphaFoldDB" id="A0A3P9B0W1"/>
<sequence>MKKCIDKCIEYLTLLISLEDFSLPECTKLASSKPVALHSDGDVVIGGFFPLHYVASKPEYSYNSKPQKTRFGVLIIFLLYHTVFHWMMTMVFTVDEINRNSSLLPGVKLGYRIMDSCDHVHTSLQALFSLISYSKTTREYSPCLNYSPVPAVIGLASSTPTRAVAHTLGPFNIPLVSYFATCSCLTDKHLYPSFLRTVPSDLFQVRGLVKLVTFFGWFWVGTIGAMDDYSLYGIQAFSIQFGQQGGCVAFHLTIPTSPTVAEIQKMADKLQRSTARVVVVFAKDVNLLDLFSEVSISRNMTGIQWVVSEAWMTATQLTTPDFHNLLEGTLGFSFPGVSIPGLKEFLLNVRPSPKPGMELVNVFWEEYFGCKLEFERDKSALKKTVCTGLEDLSYTDSSYSDVSQARISYNVYKAVYAVAHALHTFLNCNSTGPTRGLCEMHNSFTNGQFLQYLKMVNFTNQFDEKVYFDSNGEPVPLYDIINWQKDSKNEISFVKVGNYDGSAQQGQQLQILKNTIVWTTRQSQVPVSQCSAPCPPGSRQATRQGEPKCCFDCLPCADGEISNQTGSTECIKCPEYFWSDKEKVKCVAGEEEFLSFSDTMGIILVAITLLGFILTTIITIVFHSFRFTPIVKANNSEISFLLLLSLKLCFLCCLVFIGQPSWWTCRLRQAAFGISFVLCLSCLLVKTIVVLLAFQTNVPVSRGRMLFGTFQQRILILCTTAPQICLSTGWVLGAPPFPFRNSNYQVITGKIVVECKEPWPPGFYLLLGYIGLLAFACLLLAFFGRKLPDTFNEAKFISFSMLIFWAVWISFIPAYVSSPGKFSVAVEIFAILASSFGLLLCIFVPKCYIILLHPERNIKKGMTGKNPR</sequence>
<keyword evidence="14" id="KW-1185">Reference proteome</keyword>
<dbReference type="Gene3D" id="2.10.50.30">
    <property type="entry name" value="GPCR, family 3, nine cysteines domain"/>
    <property type="match status" value="1"/>
</dbReference>
<dbReference type="Proteomes" id="UP000265160">
    <property type="component" value="LG14"/>
</dbReference>
<dbReference type="InterPro" id="IPR001828">
    <property type="entry name" value="ANF_lig-bd_rcpt"/>
</dbReference>
<dbReference type="Pfam" id="PF01094">
    <property type="entry name" value="ANF_receptor"/>
    <property type="match status" value="1"/>
</dbReference>
<dbReference type="InterPro" id="IPR000337">
    <property type="entry name" value="GPCR_3"/>
</dbReference>
<dbReference type="InterPro" id="IPR000068">
    <property type="entry name" value="GPCR_3_Ca_sens_rcpt-rel"/>
</dbReference>
<evidence type="ECO:0000256" key="9">
    <source>
        <dbReference type="ARBA" id="ARBA00023180"/>
    </source>
</evidence>
<keyword evidence="2" id="KW-1003">Cell membrane</keyword>
<name>A0A3P9B0W1_9CICH</name>
<dbReference type="FunFam" id="2.10.50.30:FF:000003">
    <property type="entry name" value="Vomeronasal 2, receptor 120"/>
    <property type="match status" value="1"/>
</dbReference>
<feature type="transmembrane region" description="Helical" evidence="11">
    <location>
        <begin position="670"/>
        <end position="694"/>
    </location>
</feature>
<dbReference type="Gene3D" id="3.40.50.2300">
    <property type="match status" value="2"/>
</dbReference>
<proteinExistence type="predicted"/>
<dbReference type="GO" id="GO:0004930">
    <property type="term" value="F:G protein-coupled receptor activity"/>
    <property type="evidence" value="ECO:0007669"/>
    <property type="project" value="UniProtKB-KW"/>
</dbReference>
<feature type="transmembrane region" description="Helical" evidence="11">
    <location>
        <begin position="600"/>
        <end position="625"/>
    </location>
</feature>
<reference evidence="13" key="2">
    <citation type="submission" date="2025-08" db="UniProtKB">
        <authorList>
            <consortium name="Ensembl"/>
        </authorList>
    </citation>
    <scope>IDENTIFICATION</scope>
</reference>
<dbReference type="GO" id="GO:0005886">
    <property type="term" value="C:plasma membrane"/>
    <property type="evidence" value="ECO:0007669"/>
    <property type="project" value="UniProtKB-SubCell"/>
</dbReference>
<feature type="transmembrane region" description="Helical" evidence="11">
    <location>
        <begin position="714"/>
        <end position="733"/>
    </location>
</feature>
<dbReference type="InterPro" id="IPR028082">
    <property type="entry name" value="Peripla_BP_I"/>
</dbReference>
<dbReference type="Pfam" id="PF07562">
    <property type="entry name" value="NCD3G"/>
    <property type="match status" value="1"/>
</dbReference>
<dbReference type="InterPro" id="IPR004073">
    <property type="entry name" value="GPCR_3_vmron_rcpt_2"/>
</dbReference>
<dbReference type="Ensembl" id="ENSMZET00005003479.1">
    <property type="protein sequence ID" value="ENSMZEP00005003347.1"/>
    <property type="gene ID" value="ENSMZEG00005002578.1"/>
</dbReference>
<dbReference type="PRINTS" id="PR01535">
    <property type="entry name" value="VOMERONASL2R"/>
</dbReference>
<feature type="transmembrane region" description="Helical" evidence="11">
    <location>
        <begin position="71"/>
        <end position="92"/>
    </location>
</feature>
<dbReference type="PANTHER" id="PTHR24061">
    <property type="entry name" value="CALCIUM-SENSING RECEPTOR-RELATED"/>
    <property type="match status" value="1"/>
</dbReference>
<evidence type="ECO:0000256" key="3">
    <source>
        <dbReference type="ARBA" id="ARBA00022692"/>
    </source>
</evidence>
<feature type="transmembrane region" description="Helical" evidence="11">
    <location>
        <begin position="796"/>
        <end position="816"/>
    </location>
</feature>
<keyword evidence="5 11" id="KW-1133">Transmembrane helix</keyword>
<evidence type="ECO:0000256" key="10">
    <source>
        <dbReference type="ARBA" id="ARBA00023224"/>
    </source>
</evidence>
<keyword evidence="7 11" id="KW-0472">Membrane</keyword>
<keyword evidence="8" id="KW-0675">Receptor</keyword>
<keyword evidence="9" id="KW-0325">Glycoprotein</keyword>